<accession>A0ABN2VYX4</accession>
<dbReference type="Pfam" id="PF04964">
    <property type="entry name" value="Flp_Fap"/>
    <property type="match status" value="1"/>
</dbReference>
<evidence type="ECO:0000313" key="3">
    <source>
        <dbReference type="Proteomes" id="UP001501480"/>
    </source>
</evidence>
<comment type="caution">
    <text evidence="2">The sequence shown here is derived from an EMBL/GenBank/DDBJ whole genome shotgun (WGS) entry which is preliminary data.</text>
</comment>
<sequence>MDKLTFALAYMTSVINAPKKDEKGATAVEYGLLVALIAAVIVAIVALLGTQIRAGFTTVLTQLGGTAPA</sequence>
<evidence type="ECO:0008006" key="4">
    <source>
        <dbReference type="Google" id="ProtNLM"/>
    </source>
</evidence>
<dbReference type="Proteomes" id="UP001501480">
    <property type="component" value="Unassembled WGS sequence"/>
</dbReference>
<keyword evidence="1" id="KW-0812">Transmembrane</keyword>
<organism evidence="2 3">
    <name type="scientific">Aeromicrobium halocynthiae</name>
    <dbReference type="NCBI Taxonomy" id="560557"/>
    <lineage>
        <taxon>Bacteria</taxon>
        <taxon>Bacillati</taxon>
        <taxon>Actinomycetota</taxon>
        <taxon>Actinomycetes</taxon>
        <taxon>Propionibacteriales</taxon>
        <taxon>Nocardioidaceae</taxon>
        <taxon>Aeromicrobium</taxon>
    </lineage>
</organism>
<reference evidence="2 3" key="1">
    <citation type="journal article" date="2019" name="Int. J. Syst. Evol. Microbiol.">
        <title>The Global Catalogue of Microorganisms (GCM) 10K type strain sequencing project: providing services to taxonomists for standard genome sequencing and annotation.</title>
        <authorList>
            <consortium name="The Broad Institute Genomics Platform"/>
            <consortium name="The Broad Institute Genome Sequencing Center for Infectious Disease"/>
            <person name="Wu L."/>
            <person name="Ma J."/>
        </authorList>
    </citation>
    <scope>NUCLEOTIDE SEQUENCE [LARGE SCALE GENOMIC DNA]</scope>
    <source>
        <strain evidence="2 3">JCM 15749</strain>
    </source>
</reference>
<dbReference type="InterPro" id="IPR007047">
    <property type="entry name" value="Flp_Fap"/>
</dbReference>
<keyword evidence="1" id="KW-1133">Transmembrane helix</keyword>
<protein>
    <recommendedName>
        <fullName evidence="4">Flp family type IVb pilin</fullName>
    </recommendedName>
</protein>
<evidence type="ECO:0000313" key="2">
    <source>
        <dbReference type="EMBL" id="GAA2077851.1"/>
    </source>
</evidence>
<feature type="transmembrane region" description="Helical" evidence="1">
    <location>
        <begin position="32"/>
        <end position="50"/>
    </location>
</feature>
<proteinExistence type="predicted"/>
<name>A0ABN2VYX4_9ACTN</name>
<evidence type="ECO:0000256" key="1">
    <source>
        <dbReference type="SAM" id="Phobius"/>
    </source>
</evidence>
<dbReference type="EMBL" id="BAAAPY010000005">
    <property type="protein sequence ID" value="GAA2077851.1"/>
    <property type="molecule type" value="Genomic_DNA"/>
</dbReference>
<gene>
    <name evidence="2" type="ORF">GCM10009821_16900</name>
</gene>
<keyword evidence="3" id="KW-1185">Reference proteome</keyword>
<dbReference type="RefSeq" id="WP_344326958.1">
    <property type="nucleotide sequence ID" value="NZ_BAAAPY010000005.1"/>
</dbReference>
<keyword evidence="1" id="KW-0472">Membrane</keyword>